<proteinExistence type="predicted"/>
<dbReference type="GeneID" id="116943535"/>
<keyword evidence="2" id="KW-1185">Reference proteome</keyword>
<protein>
    <submittedName>
        <fullName evidence="3">Protein PIH1D3 isoform X2</fullName>
    </submittedName>
</protein>
<dbReference type="AlphaFoldDB" id="A0AAJ7T8H6"/>
<name>A0AAJ7T8H6_PETMA</name>
<feature type="region of interest" description="Disordered" evidence="1">
    <location>
        <begin position="20"/>
        <end position="92"/>
    </location>
</feature>
<gene>
    <name evidence="3" type="primary">DNAAF6</name>
</gene>
<reference evidence="3" key="1">
    <citation type="submission" date="2025-08" db="UniProtKB">
        <authorList>
            <consortium name="RefSeq"/>
        </authorList>
    </citation>
    <scope>IDENTIFICATION</scope>
    <source>
        <tissue evidence="3">Sperm</tissue>
    </source>
</reference>
<dbReference type="Proteomes" id="UP001318040">
    <property type="component" value="Chromosome 18"/>
</dbReference>
<evidence type="ECO:0000256" key="1">
    <source>
        <dbReference type="SAM" id="MobiDB-lite"/>
    </source>
</evidence>
<feature type="compositionally biased region" description="Polar residues" evidence="1">
    <location>
        <begin position="57"/>
        <end position="67"/>
    </location>
</feature>
<accession>A0AAJ7T8H6</accession>
<dbReference type="CTD" id="139212"/>
<organism evidence="2 3">
    <name type="scientific">Petromyzon marinus</name>
    <name type="common">Sea lamprey</name>
    <dbReference type="NCBI Taxonomy" id="7757"/>
    <lineage>
        <taxon>Eukaryota</taxon>
        <taxon>Metazoa</taxon>
        <taxon>Chordata</taxon>
        <taxon>Craniata</taxon>
        <taxon>Vertebrata</taxon>
        <taxon>Cyclostomata</taxon>
        <taxon>Hyperoartia</taxon>
        <taxon>Petromyzontiformes</taxon>
        <taxon>Petromyzontidae</taxon>
        <taxon>Petromyzon</taxon>
    </lineage>
</organism>
<sequence length="180" mass="19910">MAELGFSSVDIAALAGLLAAGPGSRQDDDDDEGEERVSSLNRLGPGDIGPAKKEPKTSATVKPNSSKDIWDEDEVPIGPQYDDTPDHRLQPDAGSVQEGWCLYLDDKWASKGEVESISREMVTSTLTKIKPSPSWIRCIKRRNCSNQRDMKCCSSRRLGQRTFSWGWEERTPPQPAVKTC</sequence>
<evidence type="ECO:0000313" key="3">
    <source>
        <dbReference type="RefSeq" id="XP_032812340.1"/>
    </source>
</evidence>
<dbReference type="RefSeq" id="XP_032812340.1">
    <property type="nucleotide sequence ID" value="XM_032956449.1"/>
</dbReference>
<evidence type="ECO:0000313" key="2">
    <source>
        <dbReference type="Proteomes" id="UP001318040"/>
    </source>
</evidence>